<dbReference type="InterPro" id="IPR011110">
    <property type="entry name" value="Reg_prop"/>
</dbReference>
<feature type="transmembrane region" description="Helical" evidence="12">
    <location>
        <begin position="790"/>
        <end position="810"/>
    </location>
</feature>
<dbReference type="GO" id="GO:0005524">
    <property type="term" value="F:ATP binding"/>
    <property type="evidence" value="ECO:0007669"/>
    <property type="project" value="UniProtKB-KW"/>
</dbReference>
<dbReference type="InterPro" id="IPR011006">
    <property type="entry name" value="CheY-like_superfamily"/>
</dbReference>
<dbReference type="InterPro" id="IPR004358">
    <property type="entry name" value="Sig_transdc_His_kin-like_C"/>
</dbReference>
<evidence type="ECO:0000313" key="17">
    <source>
        <dbReference type="Proteomes" id="UP000541857"/>
    </source>
</evidence>
<evidence type="ECO:0000256" key="9">
    <source>
        <dbReference type="ARBA" id="ARBA00023015"/>
    </source>
</evidence>
<dbReference type="Gene3D" id="3.30.565.10">
    <property type="entry name" value="Histidine kinase-like ATPase, C-terminal domain"/>
    <property type="match status" value="1"/>
</dbReference>
<keyword evidence="9" id="KW-0805">Transcription regulation</keyword>
<keyword evidence="12" id="KW-1133">Transmembrane helix</keyword>
<keyword evidence="8" id="KW-0902">Two-component regulatory system</keyword>
<dbReference type="CDD" id="cd17574">
    <property type="entry name" value="REC_OmpR"/>
    <property type="match status" value="1"/>
</dbReference>
<dbReference type="Pfam" id="PF12833">
    <property type="entry name" value="HTH_18"/>
    <property type="match status" value="1"/>
</dbReference>
<name>A0A7W2R4N9_9FLAO</name>
<keyword evidence="7" id="KW-0067">ATP-binding</keyword>
<keyword evidence="3 11" id="KW-0597">Phosphoprotein</keyword>
<dbReference type="Pfam" id="PF07494">
    <property type="entry name" value="Reg_prop"/>
    <property type="match status" value="5"/>
</dbReference>
<dbReference type="Proteomes" id="UP000541857">
    <property type="component" value="Unassembled WGS sequence"/>
</dbReference>
<dbReference type="InterPro" id="IPR036097">
    <property type="entry name" value="HisK_dim/P_sf"/>
</dbReference>
<reference evidence="16 17" key="1">
    <citation type="submission" date="2020-07" db="EMBL/GenBank/DDBJ databases">
        <title>Bacterium isolated from marine sediment.</title>
        <authorList>
            <person name="Shang D."/>
        </authorList>
    </citation>
    <scope>NUCLEOTIDE SEQUENCE [LARGE SCALE GENOMIC DNA]</scope>
    <source>
        <strain evidence="16 17">F6074</strain>
    </source>
</reference>
<keyword evidence="6" id="KW-0418">Kinase</keyword>
<keyword evidence="12" id="KW-0812">Transmembrane</keyword>
<dbReference type="SUPFAM" id="SSF52172">
    <property type="entry name" value="CheY-like"/>
    <property type="match status" value="1"/>
</dbReference>
<dbReference type="SUPFAM" id="SSF63829">
    <property type="entry name" value="Calcium-dependent phosphotriesterase"/>
    <property type="match status" value="3"/>
</dbReference>
<dbReference type="Gene3D" id="1.10.287.130">
    <property type="match status" value="1"/>
</dbReference>
<keyword evidence="17" id="KW-1185">Reference proteome</keyword>
<dbReference type="Gene3D" id="2.60.40.10">
    <property type="entry name" value="Immunoglobulins"/>
    <property type="match status" value="1"/>
</dbReference>
<dbReference type="InterPro" id="IPR036890">
    <property type="entry name" value="HATPase_C_sf"/>
</dbReference>
<evidence type="ECO:0000256" key="5">
    <source>
        <dbReference type="ARBA" id="ARBA00022741"/>
    </source>
</evidence>
<dbReference type="RefSeq" id="WP_182206318.1">
    <property type="nucleotide sequence ID" value="NZ_JACGLT010000013.1"/>
</dbReference>
<dbReference type="SUPFAM" id="SSF47384">
    <property type="entry name" value="Homodimeric domain of signal transducing histidine kinase"/>
    <property type="match status" value="1"/>
</dbReference>
<dbReference type="SMART" id="SM00342">
    <property type="entry name" value="HTH_ARAC"/>
    <property type="match status" value="1"/>
</dbReference>
<dbReference type="Pfam" id="PF02518">
    <property type="entry name" value="HATPase_c"/>
    <property type="match status" value="1"/>
</dbReference>
<evidence type="ECO:0000256" key="12">
    <source>
        <dbReference type="SAM" id="Phobius"/>
    </source>
</evidence>
<accession>A0A7W2R4N9</accession>
<dbReference type="SMART" id="SM00448">
    <property type="entry name" value="REC"/>
    <property type="match status" value="1"/>
</dbReference>
<evidence type="ECO:0000259" key="15">
    <source>
        <dbReference type="PROSITE" id="PS50110"/>
    </source>
</evidence>
<keyword evidence="12" id="KW-0472">Membrane</keyword>
<dbReference type="Pfam" id="PF00072">
    <property type="entry name" value="Response_reg"/>
    <property type="match status" value="1"/>
</dbReference>
<dbReference type="InterPro" id="IPR009057">
    <property type="entry name" value="Homeodomain-like_sf"/>
</dbReference>
<dbReference type="GO" id="GO:0000155">
    <property type="term" value="F:phosphorelay sensor kinase activity"/>
    <property type="evidence" value="ECO:0007669"/>
    <property type="project" value="InterPro"/>
</dbReference>
<dbReference type="FunFam" id="3.30.565.10:FF:000037">
    <property type="entry name" value="Hybrid sensor histidine kinase/response regulator"/>
    <property type="match status" value="1"/>
</dbReference>
<dbReference type="InterPro" id="IPR018060">
    <property type="entry name" value="HTH_AraC"/>
</dbReference>
<evidence type="ECO:0000259" key="13">
    <source>
        <dbReference type="PROSITE" id="PS01124"/>
    </source>
</evidence>
<dbReference type="InterPro" id="IPR011123">
    <property type="entry name" value="Y_Y_Y"/>
</dbReference>
<feature type="domain" description="HTH araC/xylS-type" evidence="13">
    <location>
        <begin position="1270"/>
        <end position="1369"/>
    </location>
</feature>
<evidence type="ECO:0000259" key="14">
    <source>
        <dbReference type="PROSITE" id="PS50109"/>
    </source>
</evidence>
<dbReference type="PROSITE" id="PS50110">
    <property type="entry name" value="RESPONSE_REGULATORY"/>
    <property type="match status" value="1"/>
</dbReference>
<dbReference type="CDD" id="cd00146">
    <property type="entry name" value="PKD"/>
    <property type="match status" value="1"/>
</dbReference>
<comment type="caution">
    <text evidence="16">The sequence shown here is derived from an EMBL/GenBank/DDBJ whole genome shotgun (WGS) entry which is preliminary data.</text>
</comment>
<evidence type="ECO:0000256" key="1">
    <source>
        <dbReference type="ARBA" id="ARBA00000085"/>
    </source>
</evidence>
<comment type="catalytic activity">
    <reaction evidence="1">
        <text>ATP + protein L-histidine = ADP + protein N-phospho-L-histidine.</text>
        <dbReference type="EC" id="2.7.13.3"/>
    </reaction>
</comment>
<evidence type="ECO:0000256" key="2">
    <source>
        <dbReference type="ARBA" id="ARBA00012438"/>
    </source>
</evidence>
<dbReference type="GO" id="GO:0043565">
    <property type="term" value="F:sequence-specific DNA binding"/>
    <property type="evidence" value="ECO:0007669"/>
    <property type="project" value="InterPro"/>
</dbReference>
<dbReference type="PROSITE" id="PS01124">
    <property type="entry name" value="HTH_ARAC_FAMILY_2"/>
    <property type="match status" value="1"/>
</dbReference>
<dbReference type="PROSITE" id="PS50109">
    <property type="entry name" value="HIS_KIN"/>
    <property type="match status" value="1"/>
</dbReference>
<dbReference type="PRINTS" id="PR00344">
    <property type="entry name" value="BCTRLSENSOR"/>
</dbReference>
<dbReference type="GO" id="GO:0003700">
    <property type="term" value="F:DNA-binding transcription factor activity"/>
    <property type="evidence" value="ECO:0007669"/>
    <property type="project" value="InterPro"/>
</dbReference>
<dbReference type="InterPro" id="IPR015943">
    <property type="entry name" value="WD40/YVTN_repeat-like_dom_sf"/>
</dbReference>
<dbReference type="FunFam" id="1.10.287.130:FF:000045">
    <property type="entry name" value="Two-component system sensor histidine kinase/response regulator"/>
    <property type="match status" value="1"/>
</dbReference>
<evidence type="ECO:0000256" key="6">
    <source>
        <dbReference type="ARBA" id="ARBA00022777"/>
    </source>
</evidence>
<evidence type="ECO:0000256" key="11">
    <source>
        <dbReference type="PROSITE-ProRule" id="PRU00169"/>
    </source>
</evidence>
<dbReference type="CDD" id="cd00082">
    <property type="entry name" value="HisKA"/>
    <property type="match status" value="1"/>
</dbReference>
<dbReference type="InterPro" id="IPR005467">
    <property type="entry name" value="His_kinase_dom"/>
</dbReference>
<dbReference type="EMBL" id="JACGLT010000013">
    <property type="protein sequence ID" value="MBA6154034.1"/>
    <property type="molecule type" value="Genomic_DNA"/>
</dbReference>
<protein>
    <recommendedName>
        <fullName evidence="2">histidine kinase</fullName>
        <ecNumber evidence="2">2.7.13.3</ecNumber>
    </recommendedName>
</protein>
<dbReference type="InterPro" id="IPR003661">
    <property type="entry name" value="HisK_dim/P_dom"/>
</dbReference>
<gene>
    <name evidence="16" type="ORF">H3Z82_15000</name>
</gene>
<dbReference type="InterPro" id="IPR003594">
    <property type="entry name" value="HATPase_dom"/>
</dbReference>
<dbReference type="InterPro" id="IPR001789">
    <property type="entry name" value="Sig_transdc_resp-reg_receiver"/>
</dbReference>
<organism evidence="16 17">
    <name type="scientific">Gelidibacter maritimus</name>
    <dbReference type="NCBI Taxonomy" id="2761487"/>
    <lineage>
        <taxon>Bacteria</taxon>
        <taxon>Pseudomonadati</taxon>
        <taxon>Bacteroidota</taxon>
        <taxon>Flavobacteriia</taxon>
        <taxon>Flavobacteriales</taxon>
        <taxon>Flavobacteriaceae</taxon>
        <taxon>Gelidibacter</taxon>
    </lineage>
</organism>
<dbReference type="PANTHER" id="PTHR43547:SF2">
    <property type="entry name" value="HYBRID SIGNAL TRANSDUCTION HISTIDINE KINASE C"/>
    <property type="match status" value="1"/>
</dbReference>
<dbReference type="SMART" id="SM00388">
    <property type="entry name" value="HisKA"/>
    <property type="match status" value="1"/>
</dbReference>
<dbReference type="Pfam" id="PF07495">
    <property type="entry name" value="Y_Y_Y"/>
    <property type="match status" value="1"/>
</dbReference>
<feature type="modified residue" description="4-aspartylphosphate" evidence="11">
    <location>
        <position position="1171"/>
    </location>
</feature>
<dbReference type="Gene3D" id="3.40.50.2300">
    <property type="match status" value="1"/>
</dbReference>
<evidence type="ECO:0000313" key="16">
    <source>
        <dbReference type="EMBL" id="MBA6154034.1"/>
    </source>
</evidence>
<dbReference type="SUPFAM" id="SSF55874">
    <property type="entry name" value="ATPase domain of HSP90 chaperone/DNA topoisomerase II/histidine kinase"/>
    <property type="match status" value="1"/>
</dbReference>
<evidence type="ECO:0000256" key="10">
    <source>
        <dbReference type="ARBA" id="ARBA00023163"/>
    </source>
</evidence>
<dbReference type="InterPro" id="IPR013783">
    <property type="entry name" value="Ig-like_fold"/>
</dbReference>
<evidence type="ECO:0000256" key="8">
    <source>
        <dbReference type="ARBA" id="ARBA00023012"/>
    </source>
</evidence>
<sequence>MIKNVFLFFLFIAGLSGYSQTVLNDNQKLKFKHYSLTEGLSQSSVLCILQDSKGFMWFGTRDGLNKFDGQNFTTFRHNSQDSTSISNSYIRSLIEDKEGNLWVGTMNGLNKYIANGNKFERFKQDDGKNSIANNEIWDMVSTKDGDLWLGTNFGLERFDPKTHKASHFKPKGKNGNPNTQIRSLLVASDGNLWICHTKNIEVYNPQSKIYNEYNYPHGEAKEVNKNYAPIIYEDDQNNLLLGYKNGLFLFDPKDSTFKPYQLKSKIYPVIRDEIRSIGQDYLNNLWIGTYNGLYLIHKKDGQVYHYVHDENDPTSLSQNSIYSIYEDVRGDFWIGTYAGGVNYYDRSYDVFKSFIAGSNDLKLNYMVVSSIIEDPNQNLIIGTEGGGINVYNHSTGRFTYYTHSDSNANSLSTDNVKAMIRTSDGNYWVGMHDGGINVVNLTKQPYSIKKYVNHPTDSMSLSSNRIISLFEDARQDVWIGTSGGGLNKWQHDTKNIIRIKAPSNSIGSIIYAITPMSNKNSLLVSSNKGLAKINVLTHEWTPLPYKRMIQNTDHIHATLYAYEDINHKLWVATEGDGLYHYDSETQESTKYGMSNGLPNEVIYGILPDDFNTIWLSTNNGLSRFDPVTNTFTNFDVSDGLVSNEFNYGAFKKLSNGDLMFGSANGITYFNPNDIIKNTYVPPISITSFRVNNQPFFVDDEEEKITQLKHYQNAVSFNFVALSYSQPNKNEYAYKLEGFDNEWVNIGNNKSATYTNLDSGIYTFRVKAANNDGLWNEEGESMSFIIKAAPWLTWWAYLIYAIIIVTVLLIIRKYSLIRIHEKNELKFERQEKERIEEINQMKLRLFTNVSHDFRTPLTLIIGPLERMLHKKIGSAYIQRQHEIMHRNASVLLQLINQLLDFRKSESGQLKLAALKGDIVPFIKNIKISFDELARLRDIDYHFHTEDESIELWFDNIDLKKVVYNLLSNAFKFTPEGGQISIRLSKATKMKSNLTAKEFLRLEVKDSGRGVPKENLKFIFDRFYQLGQDDTTRSGTGIGLALTKSIVELHHGKIKAKSNEGEGTTFIVLLPLGNAHLSETEMTSNQDIVSGSFYFNNPNYMIKDLLPEDLDEDNEELENNISGITILIVEDNMEVRLFIKSIFELNYDILEAENGEMAIEIANNHKVDLIISDVMMPKMNGIEMCHHIKSNILTSHIPVLLLTAKTSEGAQRQGYETGADAYITKPFDANILELKVDNLLMTRKRLIEKFRKDIILEPSKPKVTSPDEIFLQKAIDLVEAHINDSEYSINDFVNEMGMSRSALYRKLKAVTDQSITEFIRTIKLKRAGQLILQTELNISEIAFDLGFNDLKHFRKSFQKLFDELPSQYRARHGSNNLGTPES</sequence>
<feature type="domain" description="Histidine kinase" evidence="14">
    <location>
        <begin position="847"/>
        <end position="1072"/>
    </location>
</feature>
<dbReference type="SUPFAM" id="SSF46689">
    <property type="entry name" value="Homeodomain-like"/>
    <property type="match status" value="1"/>
</dbReference>
<evidence type="ECO:0000256" key="7">
    <source>
        <dbReference type="ARBA" id="ARBA00022840"/>
    </source>
</evidence>
<feature type="domain" description="Response regulatory" evidence="15">
    <location>
        <begin position="1123"/>
        <end position="1238"/>
    </location>
</feature>
<evidence type="ECO:0000256" key="3">
    <source>
        <dbReference type="ARBA" id="ARBA00022553"/>
    </source>
</evidence>
<dbReference type="SMART" id="SM00387">
    <property type="entry name" value="HATPase_c"/>
    <property type="match status" value="1"/>
</dbReference>
<dbReference type="Gene3D" id="1.10.10.60">
    <property type="entry name" value="Homeodomain-like"/>
    <property type="match status" value="1"/>
</dbReference>
<dbReference type="Pfam" id="PF00512">
    <property type="entry name" value="HisKA"/>
    <property type="match status" value="1"/>
</dbReference>
<dbReference type="Gene3D" id="2.130.10.10">
    <property type="entry name" value="YVTN repeat-like/Quinoprotein amine dehydrogenase"/>
    <property type="match status" value="2"/>
</dbReference>
<dbReference type="EC" id="2.7.13.3" evidence="2"/>
<dbReference type="PANTHER" id="PTHR43547">
    <property type="entry name" value="TWO-COMPONENT HISTIDINE KINASE"/>
    <property type="match status" value="1"/>
</dbReference>
<proteinExistence type="predicted"/>
<evidence type="ECO:0000256" key="4">
    <source>
        <dbReference type="ARBA" id="ARBA00022679"/>
    </source>
</evidence>
<keyword evidence="4" id="KW-0808">Transferase</keyword>
<keyword evidence="5" id="KW-0547">Nucleotide-binding</keyword>
<keyword evidence="10" id="KW-0804">Transcription</keyword>